<dbReference type="PANTHER" id="PTHR42878:SF15">
    <property type="entry name" value="BACTERIOPHYTOCHROME"/>
    <property type="match status" value="1"/>
</dbReference>
<dbReference type="PANTHER" id="PTHR42878">
    <property type="entry name" value="TWO-COMPONENT HISTIDINE KINASE"/>
    <property type="match status" value="1"/>
</dbReference>
<keyword evidence="18" id="KW-1185">Reference proteome</keyword>
<dbReference type="SUPFAM" id="SSF47384">
    <property type="entry name" value="Homodimeric domain of signal transducing histidine kinase"/>
    <property type="match status" value="1"/>
</dbReference>
<comment type="similarity">
    <text evidence="3">In the N-terminal section; belongs to the phytochrome family.</text>
</comment>
<evidence type="ECO:0000259" key="15">
    <source>
        <dbReference type="PROSITE" id="PS50046"/>
    </source>
</evidence>
<dbReference type="InterPro" id="IPR035965">
    <property type="entry name" value="PAS-like_dom_sf"/>
</dbReference>
<sequence>MSLPDPGREADASAAIGFDLGVCVQESIHLLGRIQSHGTLLAVEADTGTVDTAALNTGPLLGIAPHELVGGPVTRVLSPEHWAEALEVGAQHEAASLVLPVSFDVAGTRRMFDVTAHRQGHLLVLECEPRTVAAPDFARYYQGVRRALARLRSSATAADCCQAATREIRALTGFDRVVAYRFDGENGPGEVVAEDLSDDREPWLGLWFPASDIPPQARRLYRDNWIRAIADVDDAGVGLHRRRRGDSDVPLDLSNSVLRTVSGFHLEYLRNIGVRSSMSVSVLREGELWGLIACHGDAPVTLTPELRAACEFFGVAFSLQLAVIEEREQAEALTASRERLARIVSRATPDLEGSLLAGDDALRELLDADGVALCRGGRSSVSGSDVPAALLEALQERAAGLAPGTVWSTDRLSEEPDQPGGDDTAEHGPAGVLMVTLSRSGDFLAWFRGARPTARRWATDPSRPVQVGPRGERLTPRGSEAVFRAVVHGQSLPWTPTDRAAAQELWRTLTGIVLRHEAELAALNEQLRIANADLDSFAHVAAHDLKEPLRGISNAATFVIEDAAADLDETTVRRMHTMQRLAGRMDDLLNSLLHFARLGRGGLRRARVPLGRVLDSALEVAGERLAEARVQVIAHDLPEVYADENRLYEVLVNLLVNAAKYAADEGDRRVEVLVDTLRPPSGGAPERTVVVRDNGIGIPADRQDEAFELFHRLHGQGERGGGTGVGLAVVKRIIERHGGELWLESEPNRGTAFFFTLGQDQGQGEDQRHRDQGQGQGQEGG</sequence>
<keyword evidence="10" id="KW-0157">Chromophore</keyword>
<dbReference type="Gene3D" id="3.30.450.20">
    <property type="entry name" value="PAS domain"/>
    <property type="match status" value="1"/>
</dbReference>
<dbReference type="InterPro" id="IPR003661">
    <property type="entry name" value="HisK_dim/P_dom"/>
</dbReference>
<dbReference type="Pfam" id="PF08446">
    <property type="entry name" value="PAS_2"/>
    <property type="match status" value="1"/>
</dbReference>
<dbReference type="SMART" id="SM00388">
    <property type="entry name" value="HisKA"/>
    <property type="match status" value="1"/>
</dbReference>
<dbReference type="InterPro" id="IPR003018">
    <property type="entry name" value="GAF"/>
</dbReference>
<dbReference type="InterPro" id="IPR050351">
    <property type="entry name" value="BphY/WalK/GraS-like"/>
</dbReference>
<dbReference type="CDD" id="cd00082">
    <property type="entry name" value="HisKA"/>
    <property type="match status" value="1"/>
</dbReference>
<dbReference type="Pfam" id="PF02518">
    <property type="entry name" value="HATPase_c"/>
    <property type="match status" value="1"/>
</dbReference>
<dbReference type="EC" id="2.7.13.3" evidence="4"/>
<keyword evidence="17" id="KW-0547">Nucleotide-binding</keyword>
<dbReference type="SUPFAM" id="SSF55785">
    <property type="entry name" value="PYP-like sensor domain (PAS domain)"/>
    <property type="match status" value="1"/>
</dbReference>
<dbReference type="PROSITE" id="PS50109">
    <property type="entry name" value="HIS_KIN"/>
    <property type="match status" value="1"/>
</dbReference>
<accession>A0ABU2RGV3</accession>
<dbReference type="InterPro" id="IPR003594">
    <property type="entry name" value="HATPase_dom"/>
</dbReference>
<evidence type="ECO:0000256" key="10">
    <source>
        <dbReference type="ARBA" id="ARBA00022991"/>
    </source>
</evidence>
<keyword evidence="7" id="KW-0716">Sensory transduction</keyword>
<keyword evidence="11" id="KW-0902">Two-component regulatory system</keyword>
<dbReference type="Proteomes" id="UP001183777">
    <property type="component" value="Unassembled WGS sequence"/>
</dbReference>
<dbReference type="InterPro" id="IPR004358">
    <property type="entry name" value="Sig_transdc_His_kin-like_C"/>
</dbReference>
<keyword evidence="8" id="KW-0808">Transferase</keyword>
<comment type="subcellular location">
    <subcellularLocation>
        <location evidence="2">Cell membrane</location>
    </subcellularLocation>
</comment>
<dbReference type="InterPro" id="IPR005467">
    <property type="entry name" value="His_kinase_dom"/>
</dbReference>
<name>A0ABU2RGV3_9ACTN</name>
<dbReference type="GO" id="GO:0005524">
    <property type="term" value="F:ATP binding"/>
    <property type="evidence" value="ECO:0007669"/>
    <property type="project" value="UniProtKB-KW"/>
</dbReference>
<dbReference type="InterPro" id="IPR036890">
    <property type="entry name" value="HATPase_C_sf"/>
</dbReference>
<dbReference type="Gene3D" id="3.30.450.40">
    <property type="match status" value="1"/>
</dbReference>
<dbReference type="SUPFAM" id="SSF55781">
    <property type="entry name" value="GAF domain-like"/>
    <property type="match status" value="2"/>
</dbReference>
<evidence type="ECO:0000256" key="1">
    <source>
        <dbReference type="ARBA" id="ARBA00000085"/>
    </source>
</evidence>
<reference evidence="18" key="1">
    <citation type="submission" date="2023-07" db="EMBL/GenBank/DDBJ databases">
        <title>30 novel species of actinomycetes from the DSMZ collection.</title>
        <authorList>
            <person name="Nouioui I."/>
        </authorList>
    </citation>
    <scope>NUCLEOTIDE SEQUENCE [LARGE SCALE GENOMIC DNA]</scope>
    <source>
        <strain evidence="18">DSM 41770</strain>
    </source>
</reference>
<evidence type="ECO:0000256" key="8">
    <source>
        <dbReference type="ARBA" id="ARBA00022679"/>
    </source>
</evidence>
<evidence type="ECO:0000313" key="17">
    <source>
        <dbReference type="EMBL" id="MDT0427742.1"/>
    </source>
</evidence>
<dbReference type="Gene3D" id="3.30.450.270">
    <property type="match status" value="1"/>
</dbReference>
<feature type="domain" description="Phytochrome chromophore attachment site" evidence="15">
    <location>
        <begin position="156"/>
        <end position="315"/>
    </location>
</feature>
<dbReference type="Gene3D" id="1.10.287.130">
    <property type="match status" value="1"/>
</dbReference>
<dbReference type="InterPro" id="IPR013654">
    <property type="entry name" value="PAS_2"/>
</dbReference>
<evidence type="ECO:0000259" key="16">
    <source>
        <dbReference type="PROSITE" id="PS50109"/>
    </source>
</evidence>
<evidence type="ECO:0000256" key="4">
    <source>
        <dbReference type="ARBA" id="ARBA00012438"/>
    </source>
</evidence>
<evidence type="ECO:0000256" key="2">
    <source>
        <dbReference type="ARBA" id="ARBA00004236"/>
    </source>
</evidence>
<evidence type="ECO:0000256" key="5">
    <source>
        <dbReference type="ARBA" id="ARBA00022543"/>
    </source>
</evidence>
<dbReference type="InterPro" id="IPR013515">
    <property type="entry name" value="Phytochrome_cen-reg"/>
</dbReference>
<evidence type="ECO:0000256" key="13">
    <source>
        <dbReference type="ARBA" id="ARBA00039401"/>
    </source>
</evidence>
<comment type="caution">
    <text evidence="17">The sequence shown here is derived from an EMBL/GenBank/DDBJ whole genome shotgun (WGS) entry which is preliminary data.</text>
</comment>
<proteinExistence type="inferred from homology"/>
<dbReference type="RefSeq" id="WP_311655857.1">
    <property type="nucleotide sequence ID" value="NZ_JAVREX010000003.1"/>
</dbReference>
<evidence type="ECO:0000313" key="18">
    <source>
        <dbReference type="Proteomes" id="UP001183777"/>
    </source>
</evidence>
<feature type="region of interest" description="Disordered" evidence="14">
    <location>
        <begin position="760"/>
        <end position="781"/>
    </location>
</feature>
<keyword evidence="9" id="KW-0418">Kinase</keyword>
<evidence type="ECO:0000256" key="7">
    <source>
        <dbReference type="ARBA" id="ARBA00022606"/>
    </source>
</evidence>
<dbReference type="InterPro" id="IPR029016">
    <property type="entry name" value="GAF-like_dom_sf"/>
</dbReference>
<keyword evidence="6" id="KW-0597">Phosphoprotein</keyword>
<dbReference type="InterPro" id="IPR016132">
    <property type="entry name" value="Phyto_chromo_attachment"/>
</dbReference>
<comment type="catalytic activity">
    <reaction evidence="1">
        <text>ATP + protein L-histidine = ADP + protein N-phospho-L-histidine.</text>
        <dbReference type="EC" id="2.7.13.3"/>
    </reaction>
</comment>
<keyword evidence="12" id="KW-0675">Receptor</keyword>
<evidence type="ECO:0000256" key="14">
    <source>
        <dbReference type="SAM" id="MobiDB-lite"/>
    </source>
</evidence>
<dbReference type="Gene3D" id="3.30.565.10">
    <property type="entry name" value="Histidine kinase-like ATPase, C-terminal domain"/>
    <property type="match status" value="1"/>
</dbReference>
<dbReference type="SMART" id="SM00387">
    <property type="entry name" value="HATPase_c"/>
    <property type="match status" value="1"/>
</dbReference>
<evidence type="ECO:0000256" key="12">
    <source>
        <dbReference type="ARBA" id="ARBA00023170"/>
    </source>
</evidence>
<dbReference type="SUPFAM" id="SSF55874">
    <property type="entry name" value="ATPase domain of HSP90 chaperone/DNA topoisomerase II/histidine kinase"/>
    <property type="match status" value="1"/>
</dbReference>
<evidence type="ECO:0000256" key="11">
    <source>
        <dbReference type="ARBA" id="ARBA00023012"/>
    </source>
</evidence>
<dbReference type="SMART" id="SM00065">
    <property type="entry name" value="GAF"/>
    <property type="match status" value="1"/>
</dbReference>
<gene>
    <name evidence="17" type="ORF">RM649_08825</name>
</gene>
<evidence type="ECO:0000256" key="3">
    <source>
        <dbReference type="ARBA" id="ARBA00006402"/>
    </source>
</evidence>
<evidence type="ECO:0000256" key="6">
    <source>
        <dbReference type="ARBA" id="ARBA00022553"/>
    </source>
</evidence>
<keyword evidence="5" id="KW-0600">Photoreceptor protein</keyword>
<dbReference type="Pfam" id="PF00360">
    <property type="entry name" value="PHY"/>
    <property type="match status" value="1"/>
</dbReference>
<dbReference type="EMBL" id="JAVREX010000003">
    <property type="protein sequence ID" value="MDT0427742.1"/>
    <property type="molecule type" value="Genomic_DNA"/>
</dbReference>
<dbReference type="Pfam" id="PF00512">
    <property type="entry name" value="HisKA"/>
    <property type="match status" value="1"/>
</dbReference>
<feature type="region of interest" description="Disordered" evidence="14">
    <location>
        <begin position="405"/>
        <end position="428"/>
    </location>
</feature>
<dbReference type="InterPro" id="IPR043150">
    <property type="entry name" value="Phytochrome_PHY_sf"/>
</dbReference>
<dbReference type="PRINTS" id="PR00344">
    <property type="entry name" value="BCTRLSENSOR"/>
</dbReference>
<protein>
    <recommendedName>
        <fullName evidence="13">Sensor-like histidine kinase SenX3</fullName>
        <ecNumber evidence="4">2.7.13.3</ecNumber>
    </recommendedName>
</protein>
<dbReference type="PROSITE" id="PS50046">
    <property type="entry name" value="PHYTOCHROME_2"/>
    <property type="match status" value="1"/>
</dbReference>
<organism evidence="17 18">
    <name type="scientific">Streptomyces salyersiae</name>
    <dbReference type="NCBI Taxonomy" id="3075530"/>
    <lineage>
        <taxon>Bacteria</taxon>
        <taxon>Bacillati</taxon>
        <taxon>Actinomycetota</taxon>
        <taxon>Actinomycetes</taxon>
        <taxon>Kitasatosporales</taxon>
        <taxon>Streptomycetaceae</taxon>
        <taxon>Streptomyces</taxon>
    </lineage>
</organism>
<evidence type="ECO:0000256" key="9">
    <source>
        <dbReference type="ARBA" id="ARBA00022777"/>
    </source>
</evidence>
<keyword evidence="17" id="KW-0067">ATP-binding</keyword>
<dbReference type="InterPro" id="IPR036097">
    <property type="entry name" value="HisK_dim/P_sf"/>
</dbReference>
<dbReference type="Pfam" id="PF01590">
    <property type="entry name" value="GAF"/>
    <property type="match status" value="1"/>
</dbReference>
<feature type="domain" description="Histidine kinase" evidence="16">
    <location>
        <begin position="540"/>
        <end position="761"/>
    </location>
</feature>